<reference evidence="2 3" key="1">
    <citation type="submission" date="2016-04" db="EMBL/GenBank/DDBJ databases">
        <title>A degradative enzymes factory behind the ericoid mycorrhizal symbiosis.</title>
        <authorList>
            <consortium name="DOE Joint Genome Institute"/>
            <person name="Martino E."/>
            <person name="Morin E."/>
            <person name="Grelet G."/>
            <person name="Kuo A."/>
            <person name="Kohler A."/>
            <person name="Daghino S."/>
            <person name="Barry K."/>
            <person name="Choi C."/>
            <person name="Cichocki N."/>
            <person name="Clum A."/>
            <person name="Copeland A."/>
            <person name="Hainaut M."/>
            <person name="Haridas S."/>
            <person name="Labutti K."/>
            <person name="Lindquist E."/>
            <person name="Lipzen A."/>
            <person name="Khouja H.-R."/>
            <person name="Murat C."/>
            <person name="Ohm R."/>
            <person name="Olson A."/>
            <person name="Spatafora J."/>
            <person name="Veneault-Fourrey C."/>
            <person name="Henrissat B."/>
            <person name="Grigoriev I."/>
            <person name="Martin F."/>
            <person name="Perotto S."/>
        </authorList>
    </citation>
    <scope>NUCLEOTIDE SEQUENCE [LARGE SCALE GENOMIC DNA]</scope>
    <source>
        <strain evidence="2 3">F</strain>
    </source>
</reference>
<evidence type="ECO:0000256" key="1">
    <source>
        <dbReference type="SAM" id="Phobius"/>
    </source>
</evidence>
<gene>
    <name evidence="2" type="ORF">L207DRAFT_68813</name>
</gene>
<evidence type="ECO:0000313" key="3">
    <source>
        <dbReference type="Proteomes" id="UP000235786"/>
    </source>
</evidence>
<sequence>MALPAKATQFALEFHLAILGHNPSKMKCIPYRIFRTHNLILTLLSSKADDPLPTFQIPLILAAIPLNRKANNSLPMLQVSLALTPILPLMINKPLHRTTHTHALLSISLSPSLSILALSIPLLIFPNFLLSLHLPLAPQQLKMRLTSPSTRPRLLLRRLVARAAQTESRLRDLRRVVAGVGADARDAAAVRV</sequence>
<keyword evidence="1" id="KW-0472">Membrane</keyword>
<organism evidence="2 3">
    <name type="scientific">Hyaloscypha variabilis (strain UAMH 11265 / GT02V1 / F)</name>
    <name type="common">Meliniomyces variabilis</name>
    <dbReference type="NCBI Taxonomy" id="1149755"/>
    <lineage>
        <taxon>Eukaryota</taxon>
        <taxon>Fungi</taxon>
        <taxon>Dikarya</taxon>
        <taxon>Ascomycota</taxon>
        <taxon>Pezizomycotina</taxon>
        <taxon>Leotiomycetes</taxon>
        <taxon>Helotiales</taxon>
        <taxon>Hyaloscyphaceae</taxon>
        <taxon>Hyaloscypha</taxon>
        <taxon>Hyaloscypha variabilis</taxon>
    </lineage>
</organism>
<proteinExistence type="predicted"/>
<keyword evidence="3" id="KW-1185">Reference proteome</keyword>
<dbReference type="AlphaFoldDB" id="A0A2J6RIV0"/>
<feature type="transmembrane region" description="Helical" evidence="1">
    <location>
        <begin position="111"/>
        <end position="134"/>
    </location>
</feature>
<dbReference type="EMBL" id="KZ613948">
    <property type="protein sequence ID" value="PMD38438.1"/>
    <property type="molecule type" value="Genomic_DNA"/>
</dbReference>
<dbReference type="Proteomes" id="UP000235786">
    <property type="component" value="Unassembled WGS sequence"/>
</dbReference>
<keyword evidence="1" id="KW-0812">Transmembrane</keyword>
<evidence type="ECO:0000313" key="2">
    <source>
        <dbReference type="EMBL" id="PMD38438.1"/>
    </source>
</evidence>
<keyword evidence="1" id="KW-1133">Transmembrane helix</keyword>
<name>A0A2J6RIV0_HYAVF</name>
<accession>A0A2J6RIV0</accession>
<protein>
    <submittedName>
        <fullName evidence="2">Uncharacterized protein</fullName>
    </submittedName>
</protein>